<feature type="region of interest" description="Disordered" evidence="1">
    <location>
        <begin position="276"/>
        <end position="298"/>
    </location>
</feature>
<dbReference type="EMBL" id="JADXDR010000032">
    <property type="protein sequence ID" value="KAI7844345.1"/>
    <property type="molecule type" value="Genomic_DNA"/>
</dbReference>
<dbReference type="Gene3D" id="3.10.450.40">
    <property type="match status" value="1"/>
</dbReference>
<feature type="compositionally biased region" description="Basic and acidic residues" evidence="1">
    <location>
        <begin position="276"/>
        <end position="285"/>
    </location>
</feature>
<evidence type="ECO:0000313" key="2">
    <source>
        <dbReference type="EMBL" id="KAI7844345.1"/>
    </source>
</evidence>
<dbReference type="Proteomes" id="UP001205105">
    <property type="component" value="Unassembled WGS sequence"/>
</dbReference>
<accession>A0AAD5DUN8</accession>
<protein>
    <submittedName>
        <fullName evidence="2">Uncharacterized protein</fullName>
    </submittedName>
</protein>
<feature type="region of interest" description="Disordered" evidence="1">
    <location>
        <begin position="1"/>
        <end position="38"/>
    </location>
</feature>
<gene>
    <name evidence="2" type="ORF">COHA_002143</name>
</gene>
<reference evidence="2" key="1">
    <citation type="submission" date="2020-11" db="EMBL/GenBank/DDBJ databases">
        <title>Chlorella ohadii genome sequencing and assembly.</title>
        <authorList>
            <person name="Murik O."/>
            <person name="Treves H."/>
            <person name="Kedem I."/>
            <person name="Shotland Y."/>
            <person name="Kaplan A."/>
        </authorList>
    </citation>
    <scope>NUCLEOTIDE SEQUENCE</scope>
    <source>
        <strain evidence="2">1</strain>
    </source>
</reference>
<keyword evidence="3" id="KW-1185">Reference proteome</keyword>
<evidence type="ECO:0000313" key="3">
    <source>
        <dbReference type="Proteomes" id="UP001205105"/>
    </source>
</evidence>
<name>A0AAD5DUN8_9CHLO</name>
<sequence>MLSFSMDLPSDDELQLASKPRRRVASSSGGSEWRRRGPPLDQYRAVPVTVAGQRYDSLMDLRYKMRSLQRELLGQADEVEVPRGSPHFEVIQALFRRHPSYRSKVREPIHSFYVVRNPGYGCEFQYVDARGPEYRSDFSLLKCTRPRPKMRRRNLLMEACTCAVTPQLEAAAAAAPCNPAGQRCCERCGSDFKVEIVYTGWPLSTLIQKFEVEAAPRRTPAKFAKPPADAGCQLAQFRLNSEADSEWATAWERFHEQQARLEALCKHCANRHTDEVRQQQQLERRTRQRGSRRGPPLM</sequence>
<comment type="caution">
    <text evidence="2">The sequence shown here is derived from an EMBL/GenBank/DDBJ whole genome shotgun (WGS) entry which is preliminary data.</text>
</comment>
<evidence type="ECO:0000256" key="1">
    <source>
        <dbReference type="SAM" id="MobiDB-lite"/>
    </source>
</evidence>
<organism evidence="2 3">
    <name type="scientific">Chlorella ohadii</name>
    <dbReference type="NCBI Taxonomy" id="2649997"/>
    <lineage>
        <taxon>Eukaryota</taxon>
        <taxon>Viridiplantae</taxon>
        <taxon>Chlorophyta</taxon>
        <taxon>core chlorophytes</taxon>
        <taxon>Trebouxiophyceae</taxon>
        <taxon>Chlorellales</taxon>
        <taxon>Chlorellaceae</taxon>
        <taxon>Chlorella clade</taxon>
        <taxon>Chlorella</taxon>
    </lineage>
</organism>
<proteinExistence type="predicted"/>
<dbReference type="AlphaFoldDB" id="A0AAD5DUN8"/>